<evidence type="ECO:0000313" key="1">
    <source>
        <dbReference type="EMBL" id="CDY26901.1"/>
    </source>
</evidence>
<dbReference type="AlphaFoldDB" id="A0A078GNK3"/>
<reference evidence="1 2" key="1">
    <citation type="journal article" date="2014" name="Science">
        <title>Plant genetics. Early allopolyploid evolution in the post-Neolithic Brassica napus oilseed genome.</title>
        <authorList>
            <person name="Chalhoub B."/>
            <person name="Denoeud F."/>
            <person name="Liu S."/>
            <person name="Parkin I.A."/>
            <person name="Tang H."/>
            <person name="Wang X."/>
            <person name="Chiquet J."/>
            <person name="Belcram H."/>
            <person name="Tong C."/>
            <person name="Samans B."/>
            <person name="Correa M."/>
            <person name="Da Silva C."/>
            <person name="Just J."/>
            <person name="Falentin C."/>
            <person name="Koh C.S."/>
            <person name="Le Clainche I."/>
            <person name="Bernard M."/>
            <person name="Bento P."/>
            <person name="Noel B."/>
            <person name="Labadie K."/>
            <person name="Alberti A."/>
            <person name="Charles M."/>
            <person name="Arnaud D."/>
            <person name="Guo H."/>
            <person name="Daviaud C."/>
            <person name="Alamery S."/>
            <person name="Jabbari K."/>
            <person name="Zhao M."/>
            <person name="Edger P.P."/>
            <person name="Chelaifa H."/>
            <person name="Tack D."/>
            <person name="Lassalle G."/>
            <person name="Mestiri I."/>
            <person name="Schnel N."/>
            <person name="Le Paslier M.C."/>
            <person name="Fan G."/>
            <person name="Renault V."/>
            <person name="Bayer P.E."/>
            <person name="Golicz A.A."/>
            <person name="Manoli S."/>
            <person name="Lee T.H."/>
            <person name="Thi V.H."/>
            <person name="Chalabi S."/>
            <person name="Hu Q."/>
            <person name="Fan C."/>
            <person name="Tollenaere R."/>
            <person name="Lu Y."/>
            <person name="Battail C."/>
            <person name="Shen J."/>
            <person name="Sidebottom C.H."/>
            <person name="Wang X."/>
            <person name="Canaguier A."/>
            <person name="Chauveau A."/>
            <person name="Berard A."/>
            <person name="Deniot G."/>
            <person name="Guan M."/>
            <person name="Liu Z."/>
            <person name="Sun F."/>
            <person name="Lim Y.P."/>
            <person name="Lyons E."/>
            <person name="Town C.D."/>
            <person name="Bancroft I."/>
            <person name="Wang X."/>
            <person name="Meng J."/>
            <person name="Ma J."/>
            <person name="Pires J.C."/>
            <person name="King G.J."/>
            <person name="Brunel D."/>
            <person name="Delourme R."/>
            <person name="Renard M."/>
            <person name="Aury J.M."/>
            <person name="Adams K.L."/>
            <person name="Batley J."/>
            <person name="Snowdon R.J."/>
            <person name="Tost J."/>
            <person name="Edwards D."/>
            <person name="Zhou Y."/>
            <person name="Hua W."/>
            <person name="Sharpe A.G."/>
            <person name="Paterson A.H."/>
            <person name="Guan C."/>
            <person name="Wincker P."/>
        </authorList>
    </citation>
    <scope>NUCLEOTIDE SEQUENCE [LARGE SCALE GENOMIC DNA]</scope>
    <source>
        <strain evidence="2">cv. Darmor-bzh</strain>
    </source>
</reference>
<organism evidence="1 2">
    <name type="scientific">Brassica napus</name>
    <name type="common">Rape</name>
    <dbReference type="NCBI Taxonomy" id="3708"/>
    <lineage>
        <taxon>Eukaryota</taxon>
        <taxon>Viridiplantae</taxon>
        <taxon>Streptophyta</taxon>
        <taxon>Embryophyta</taxon>
        <taxon>Tracheophyta</taxon>
        <taxon>Spermatophyta</taxon>
        <taxon>Magnoliopsida</taxon>
        <taxon>eudicotyledons</taxon>
        <taxon>Gunneridae</taxon>
        <taxon>Pentapetalae</taxon>
        <taxon>rosids</taxon>
        <taxon>malvids</taxon>
        <taxon>Brassicales</taxon>
        <taxon>Brassicaceae</taxon>
        <taxon>Brassiceae</taxon>
        <taxon>Brassica</taxon>
    </lineage>
</organism>
<dbReference type="Gramene" id="CDY26901">
    <property type="protein sequence ID" value="CDY26901"/>
    <property type="gene ID" value="GSBRNA2T00036605001"/>
</dbReference>
<protein>
    <submittedName>
        <fullName evidence="1">BnaA05g18110D protein</fullName>
    </submittedName>
</protein>
<dbReference type="EMBL" id="LK032196">
    <property type="protein sequence ID" value="CDY26901.1"/>
    <property type="molecule type" value="Genomic_DNA"/>
</dbReference>
<dbReference type="Proteomes" id="UP000028999">
    <property type="component" value="Unassembled WGS sequence"/>
</dbReference>
<name>A0A078GNK3_BRANA</name>
<sequence length="114" mass="13261">MAPALCRVDSTDVGILGMVEHDLGFLVKGSLRFNLSPSMKSLLKRNVAAFAAWFREADCLRSHRMKNYYIICRRKGGRNIKKRSKLWLNWRKNKAEEAEAHNKRKLETLRLKSN</sequence>
<evidence type="ECO:0000313" key="2">
    <source>
        <dbReference type="Proteomes" id="UP000028999"/>
    </source>
</evidence>
<gene>
    <name evidence="1" type="primary">BnaA05g18110D</name>
    <name evidence="1" type="ORF">GSBRNA2T00036605001</name>
</gene>
<accession>A0A078GNK3</accession>
<proteinExistence type="predicted"/>
<dbReference type="PaxDb" id="3708-A0A078GNK3"/>
<keyword evidence="2" id="KW-1185">Reference proteome</keyword>